<name>A0A5E4VJA1_9BURK</name>
<dbReference type="InterPro" id="IPR000045">
    <property type="entry name" value="Prepilin_IV_endopep_pep"/>
</dbReference>
<reference evidence="4 5" key="1">
    <citation type="submission" date="2019-08" db="EMBL/GenBank/DDBJ databases">
        <authorList>
            <person name="Peeters C."/>
        </authorList>
    </citation>
    <scope>NUCLEOTIDE SEQUENCE [LARGE SCALE GENOMIC DNA]</scope>
    <source>
        <strain evidence="4 5">LMG 30175</strain>
    </source>
</reference>
<dbReference type="GO" id="GO:0006465">
    <property type="term" value="P:signal peptide processing"/>
    <property type="evidence" value="ECO:0007669"/>
    <property type="project" value="TreeGrafter"/>
</dbReference>
<dbReference type="OrthoDB" id="5508079at2"/>
<dbReference type="RefSeq" id="WP_150697451.1">
    <property type="nucleotide sequence ID" value="NZ_CABPRZ010000009.1"/>
</dbReference>
<keyword evidence="2" id="KW-0472">Membrane</keyword>
<keyword evidence="2" id="KW-1133">Transmembrane helix</keyword>
<dbReference type="Gene3D" id="1.20.120.1220">
    <property type="match status" value="1"/>
</dbReference>
<dbReference type="InterPro" id="IPR050882">
    <property type="entry name" value="Prepilin_peptidase/N-MTase"/>
</dbReference>
<comment type="similarity">
    <text evidence="1">Belongs to the peptidase A24 family.</text>
</comment>
<dbReference type="AlphaFoldDB" id="A0A5E4VJA1"/>
<dbReference type="Pfam" id="PF01478">
    <property type="entry name" value="Peptidase_A24"/>
    <property type="match status" value="1"/>
</dbReference>
<feature type="transmembrane region" description="Helical" evidence="2">
    <location>
        <begin position="152"/>
        <end position="176"/>
    </location>
</feature>
<protein>
    <submittedName>
        <fullName evidence="4">Pilus assembly protein CpaA</fullName>
    </submittedName>
</protein>
<evidence type="ECO:0000313" key="5">
    <source>
        <dbReference type="Proteomes" id="UP000414233"/>
    </source>
</evidence>
<accession>A0A5E4VJA1</accession>
<dbReference type="PANTHER" id="PTHR30487">
    <property type="entry name" value="TYPE 4 PREPILIN-LIKE PROTEINS LEADER PEPTIDE-PROCESSING ENZYME"/>
    <property type="match status" value="1"/>
</dbReference>
<evidence type="ECO:0000256" key="1">
    <source>
        <dbReference type="ARBA" id="ARBA00005801"/>
    </source>
</evidence>
<evidence type="ECO:0000313" key="4">
    <source>
        <dbReference type="EMBL" id="VVE11923.1"/>
    </source>
</evidence>
<evidence type="ECO:0000259" key="3">
    <source>
        <dbReference type="Pfam" id="PF01478"/>
    </source>
</evidence>
<organism evidence="4 5">
    <name type="scientific">Pandoraea terrae</name>
    <dbReference type="NCBI Taxonomy" id="1537710"/>
    <lineage>
        <taxon>Bacteria</taxon>
        <taxon>Pseudomonadati</taxon>
        <taxon>Pseudomonadota</taxon>
        <taxon>Betaproteobacteria</taxon>
        <taxon>Burkholderiales</taxon>
        <taxon>Burkholderiaceae</taxon>
        <taxon>Pandoraea</taxon>
    </lineage>
</organism>
<keyword evidence="2" id="KW-0812">Transmembrane</keyword>
<sequence>MNAFQFPVGVCLLALVATAAGWDLHSRRIPNWLVLLGGAVALAVQVHLFGLADGAGRWALGALIGGGLFFPLFMLRGMGAGDVKLMAAVAAFVGPVVGLEIVLLTCVMGGVWAVTMIVYKRAVKATGANMLTVLLQAGIRGQEGNRAPDTHAVFASVGSMPYGVAIALGTLAVMYVETVYGAF</sequence>
<feature type="transmembrane region" description="Helical" evidence="2">
    <location>
        <begin position="85"/>
        <end position="114"/>
    </location>
</feature>
<evidence type="ECO:0000256" key="2">
    <source>
        <dbReference type="SAM" id="Phobius"/>
    </source>
</evidence>
<dbReference type="GO" id="GO:0004190">
    <property type="term" value="F:aspartic-type endopeptidase activity"/>
    <property type="evidence" value="ECO:0007669"/>
    <property type="project" value="InterPro"/>
</dbReference>
<feature type="transmembrane region" description="Helical" evidence="2">
    <location>
        <begin position="58"/>
        <end position="79"/>
    </location>
</feature>
<dbReference type="EMBL" id="CABPRZ010000009">
    <property type="protein sequence ID" value="VVE11923.1"/>
    <property type="molecule type" value="Genomic_DNA"/>
</dbReference>
<feature type="domain" description="Prepilin type IV endopeptidase peptidase" evidence="3">
    <location>
        <begin position="12"/>
        <end position="114"/>
    </location>
</feature>
<feature type="transmembrane region" description="Helical" evidence="2">
    <location>
        <begin position="29"/>
        <end position="51"/>
    </location>
</feature>
<dbReference type="GO" id="GO:0005886">
    <property type="term" value="C:plasma membrane"/>
    <property type="evidence" value="ECO:0007669"/>
    <property type="project" value="TreeGrafter"/>
</dbReference>
<keyword evidence="5" id="KW-1185">Reference proteome</keyword>
<proteinExistence type="inferred from homology"/>
<dbReference type="Proteomes" id="UP000414233">
    <property type="component" value="Unassembled WGS sequence"/>
</dbReference>
<gene>
    <name evidence="4" type="ORF">PTE30175_02607</name>
</gene>
<dbReference type="PANTHER" id="PTHR30487:SF0">
    <property type="entry name" value="PREPILIN LEADER PEPTIDASE_N-METHYLTRANSFERASE-RELATED"/>
    <property type="match status" value="1"/>
</dbReference>